<dbReference type="InterPro" id="IPR001304">
    <property type="entry name" value="C-type_lectin-like"/>
</dbReference>
<accession>A0A8S4PWM6</accession>
<dbReference type="AlphaFoldDB" id="A0A8S4PWM6"/>
<dbReference type="OrthoDB" id="6285913at2759"/>
<dbReference type="InterPro" id="IPR016186">
    <property type="entry name" value="C-type_lectin-like/link_sf"/>
</dbReference>
<name>A0A8S4PWM6_OWEFU</name>
<dbReference type="PANTHER" id="PTHR22803">
    <property type="entry name" value="MANNOSE, PHOSPHOLIPASE, LECTIN RECEPTOR RELATED"/>
    <property type="match status" value="1"/>
</dbReference>
<dbReference type="SUPFAM" id="SSF56436">
    <property type="entry name" value="C-type lectin-like"/>
    <property type="match status" value="1"/>
</dbReference>
<dbReference type="EMBL" id="CAIIXF020000011">
    <property type="protein sequence ID" value="CAH1798296.1"/>
    <property type="molecule type" value="Genomic_DNA"/>
</dbReference>
<dbReference type="Proteomes" id="UP000749559">
    <property type="component" value="Unassembled WGS sequence"/>
</dbReference>
<dbReference type="Pfam" id="PF00059">
    <property type="entry name" value="Lectin_C"/>
    <property type="match status" value="1"/>
</dbReference>
<keyword evidence="3" id="KW-1185">Reference proteome</keyword>
<evidence type="ECO:0000313" key="2">
    <source>
        <dbReference type="EMBL" id="CAH1798296.1"/>
    </source>
</evidence>
<evidence type="ECO:0000259" key="1">
    <source>
        <dbReference type="PROSITE" id="PS50041"/>
    </source>
</evidence>
<feature type="domain" description="C-type lectin" evidence="1">
    <location>
        <begin position="1"/>
        <end position="106"/>
    </location>
</feature>
<protein>
    <recommendedName>
        <fullName evidence="1">C-type lectin domain-containing protein</fullName>
    </recommendedName>
</protein>
<dbReference type="InterPro" id="IPR050111">
    <property type="entry name" value="C-type_lectin/snaclec_domain"/>
</dbReference>
<feature type="non-terminal residue" evidence="2">
    <location>
        <position position="1"/>
    </location>
</feature>
<organism evidence="2 3">
    <name type="scientific">Owenia fusiformis</name>
    <name type="common">Polychaete worm</name>
    <dbReference type="NCBI Taxonomy" id="6347"/>
    <lineage>
        <taxon>Eukaryota</taxon>
        <taxon>Metazoa</taxon>
        <taxon>Spiralia</taxon>
        <taxon>Lophotrochozoa</taxon>
        <taxon>Annelida</taxon>
        <taxon>Polychaeta</taxon>
        <taxon>Sedentaria</taxon>
        <taxon>Canalipalpata</taxon>
        <taxon>Sabellida</taxon>
        <taxon>Oweniida</taxon>
        <taxon>Oweniidae</taxon>
        <taxon>Owenia</taxon>
    </lineage>
</organism>
<comment type="caution">
    <text evidence="2">The sequence shown here is derived from an EMBL/GenBank/DDBJ whole genome shotgun (WGS) entry which is preliminary data.</text>
</comment>
<reference evidence="2" key="1">
    <citation type="submission" date="2022-03" db="EMBL/GenBank/DDBJ databases">
        <authorList>
            <person name="Martin C."/>
        </authorList>
    </citation>
    <scope>NUCLEOTIDE SEQUENCE</scope>
</reference>
<evidence type="ECO:0000313" key="3">
    <source>
        <dbReference type="Proteomes" id="UP000749559"/>
    </source>
</evidence>
<dbReference type="PROSITE" id="PS50041">
    <property type="entry name" value="C_TYPE_LECTIN_2"/>
    <property type="match status" value="1"/>
</dbReference>
<dbReference type="InterPro" id="IPR016187">
    <property type="entry name" value="CTDL_fold"/>
</dbReference>
<sequence length="111" mass="12535">ALCVSKGGYLVNIGSSGEQAYIEILIYNTAKKKFWIGGNDIGQNQQYWTKGNAVGTKYSPWYTNWNHGQPSRTYKGKREACMLIKGSEGDRWTDGMCHSHYSYICEHDNAS</sequence>
<gene>
    <name evidence="2" type="ORF">OFUS_LOCUS22453</name>
</gene>
<proteinExistence type="predicted"/>
<dbReference type="Gene3D" id="3.10.100.10">
    <property type="entry name" value="Mannose-Binding Protein A, subunit A"/>
    <property type="match status" value="1"/>
</dbReference>
<dbReference type="CDD" id="cd00037">
    <property type="entry name" value="CLECT"/>
    <property type="match status" value="1"/>
</dbReference>